<dbReference type="Pfam" id="PF00300">
    <property type="entry name" value="His_Phos_1"/>
    <property type="match status" value="1"/>
</dbReference>
<dbReference type="Gene3D" id="3.40.50.1240">
    <property type="entry name" value="Phosphoglycerate mutase-like"/>
    <property type="match status" value="1"/>
</dbReference>
<evidence type="ECO:0000256" key="1">
    <source>
        <dbReference type="ARBA" id="ARBA00022801"/>
    </source>
</evidence>
<name>A0A1T1ASH8_RHOFE</name>
<keyword evidence="1" id="KW-0378">Hydrolase</keyword>
<accession>A0A1T1ASH8</accession>
<dbReference type="InterPro" id="IPR051021">
    <property type="entry name" value="Mito_Ser/Thr_phosphatase"/>
</dbReference>
<reference evidence="2 3" key="1">
    <citation type="submission" date="2017-01" db="EMBL/GenBank/DDBJ databases">
        <title>Genome sequencing of Rhodoferax fermentans JCM 7819.</title>
        <authorList>
            <person name="Kim Y.J."/>
            <person name="Farh M.E.-A."/>
            <person name="Yang D.-C."/>
        </authorList>
    </citation>
    <scope>NUCLEOTIDE SEQUENCE [LARGE SCALE GENOMIC DNA]</scope>
    <source>
        <strain evidence="2 3">JCM 7819</strain>
    </source>
</reference>
<dbReference type="Proteomes" id="UP000190750">
    <property type="component" value="Unassembled WGS sequence"/>
</dbReference>
<dbReference type="CDD" id="cd07067">
    <property type="entry name" value="HP_PGM_like"/>
    <property type="match status" value="1"/>
</dbReference>
<evidence type="ECO:0000313" key="2">
    <source>
        <dbReference type="EMBL" id="OOV06938.1"/>
    </source>
</evidence>
<dbReference type="GO" id="GO:0016787">
    <property type="term" value="F:hydrolase activity"/>
    <property type="evidence" value="ECO:0007669"/>
    <property type="project" value="UniProtKB-KW"/>
</dbReference>
<sequence length="158" mass="17456">MDLVLWRHAQAHDAEPGCDDLSRPLTSKGEGQAARVAKWLDRQLPDSTRVLVSPARRAEQTARALGRKFKFRDELAPEASADDALAFIKWTTENGPSQKGAVLLVGHQPMFGQIAARLLGVAESACDMRKGAVWWLRSRHHNEVVQVSLLTVISPDLI</sequence>
<dbReference type="EMBL" id="MTJN01000002">
    <property type="protein sequence ID" value="OOV06938.1"/>
    <property type="molecule type" value="Genomic_DNA"/>
</dbReference>
<dbReference type="AlphaFoldDB" id="A0A1T1ASH8"/>
<gene>
    <name evidence="2" type="ORF">RF819_09530</name>
</gene>
<keyword evidence="3" id="KW-1185">Reference proteome</keyword>
<dbReference type="InterPro" id="IPR029033">
    <property type="entry name" value="His_PPase_superfam"/>
</dbReference>
<dbReference type="STRING" id="28066.RF819_09530"/>
<comment type="caution">
    <text evidence="2">The sequence shown here is derived from an EMBL/GenBank/DDBJ whole genome shotgun (WGS) entry which is preliminary data.</text>
</comment>
<dbReference type="PANTHER" id="PTHR20935:SF1">
    <property type="entry name" value="SLL1549 PROTEIN"/>
    <property type="match status" value="1"/>
</dbReference>
<proteinExistence type="predicted"/>
<dbReference type="OrthoDB" id="9814783at2"/>
<dbReference type="SMART" id="SM00855">
    <property type="entry name" value="PGAM"/>
    <property type="match status" value="1"/>
</dbReference>
<dbReference type="SUPFAM" id="SSF53254">
    <property type="entry name" value="Phosphoglycerate mutase-like"/>
    <property type="match status" value="1"/>
</dbReference>
<organism evidence="2 3">
    <name type="scientific">Rhodoferax fermentans</name>
    <dbReference type="NCBI Taxonomy" id="28066"/>
    <lineage>
        <taxon>Bacteria</taxon>
        <taxon>Pseudomonadati</taxon>
        <taxon>Pseudomonadota</taxon>
        <taxon>Betaproteobacteria</taxon>
        <taxon>Burkholderiales</taxon>
        <taxon>Comamonadaceae</taxon>
        <taxon>Rhodoferax</taxon>
    </lineage>
</organism>
<dbReference type="InterPro" id="IPR013078">
    <property type="entry name" value="His_Pase_superF_clade-1"/>
</dbReference>
<evidence type="ECO:0000313" key="3">
    <source>
        <dbReference type="Proteomes" id="UP000190750"/>
    </source>
</evidence>
<dbReference type="PANTHER" id="PTHR20935">
    <property type="entry name" value="PHOSPHOGLYCERATE MUTASE-RELATED"/>
    <property type="match status" value="1"/>
</dbReference>
<protein>
    <submittedName>
        <fullName evidence="2">Histidine phosphatase family protein</fullName>
    </submittedName>
</protein>
<dbReference type="RefSeq" id="WP_078364765.1">
    <property type="nucleotide sequence ID" value="NZ_MTJN01000002.1"/>
</dbReference>